<dbReference type="OrthoDB" id="27330at2"/>
<evidence type="ECO:0000259" key="3">
    <source>
        <dbReference type="Pfam" id="PF03816"/>
    </source>
</evidence>
<dbReference type="PANTHER" id="PTHR33392">
    <property type="entry name" value="POLYISOPRENYL-TEICHOIC ACID--PEPTIDOGLYCAN TEICHOIC ACID TRANSFERASE TAGU"/>
    <property type="match status" value="1"/>
</dbReference>
<comment type="similarity">
    <text evidence="1">Belongs to the LytR/CpsA/Psr (LCP) family.</text>
</comment>
<dbReference type="AlphaFoldDB" id="A0A1E5G3L8"/>
<dbReference type="RefSeq" id="WP_069642658.1">
    <property type="nucleotide sequence ID" value="NZ_MIJE01000007.1"/>
</dbReference>
<dbReference type="Gene3D" id="3.40.630.190">
    <property type="entry name" value="LCP protein"/>
    <property type="match status" value="1"/>
</dbReference>
<comment type="caution">
    <text evidence="4">The sequence shown here is derived from an EMBL/GenBank/DDBJ whole genome shotgun (WGS) entry which is preliminary data.</text>
</comment>
<dbReference type="InterPro" id="IPR050922">
    <property type="entry name" value="LytR/CpsA/Psr_CW_biosynth"/>
</dbReference>
<dbReference type="Pfam" id="PF03816">
    <property type="entry name" value="LytR_cpsA_psr"/>
    <property type="match status" value="1"/>
</dbReference>
<organism evidence="4 5">
    <name type="scientific">Desulfuribacillus alkaliarsenatis</name>
    <dbReference type="NCBI Taxonomy" id="766136"/>
    <lineage>
        <taxon>Bacteria</taxon>
        <taxon>Bacillati</taxon>
        <taxon>Bacillota</taxon>
        <taxon>Desulfuribacillia</taxon>
        <taxon>Desulfuribacillales</taxon>
        <taxon>Desulfuribacillaceae</taxon>
        <taxon>Desulfuribacillus</taxon>
    </lineage>
</organism>
<feature type="domain" description="Cell envelope-related transcriptional attenuator" evidence="3">
    <location>
        <begin position="89"/>
        <end position="235"/>
    </location>
</feature>
<sequence length="341" mass="37948">MTRTNGKRKKINKVTLIVLSVVITLGLVIGGTAMWGVNKFRDLAGGMYEPLPNGQDSQSGKQNKAKANELEGFHILILGVDSRDGGAARSDTVMIATVNPHLEEIMLTSLPRDTYVAVQGRGNTKLNHAMAYGGVPLAKETVERFLGIKVDHYLTIDFNGFQDAIDVLGGVYIDVERPMRYYDPTDGTNINIRAGYQLLDGKNALDYVRYRSDAEADFGRIRRQQDFIRAVAERATTFTQVTRVIPFVESASKGVRTDIHPSNIEALVRKFFGVRGTSIHSMEIESRSYIGTDGLWYVEIKQAERNRIGRALDEFKNKKPDKALMEQNNSQKNDQESAASA</sequence>
<feature type="region of interest" description="Disordered" evidence="2">
    <location>
        <begin position="317"/>
        <end position="341"/>
    </location>
</feature>
<dbReference type="NCBIfam" id="TIGR00350">
    <property type="entry name" value="lytR_cpsA_psr"/>
    <property type="match status" value="1"/>
</dbReference>
<dbReference type="PANTHER" id="PTHR33392:SF6">
    <property type="entry name" value="POLYISOPRENYL-TEICHOIC ACID--PEPTIDOGLYCAN TEICHOIC ACID TRANSFERASE TAGU"/>
    <property type="match status" value="1"/>
</dbReference>
<proteinExistence type="inferred from homology"/>
<evidence type="ECO:0000313" key="5">
    <source>
        <dbReference type="Proteomes" id="UP000094296"/>
    </source>
</evidence>
<dbReference type="InterPro" id="IPR004474">
    <property type="entry name" value="LytR_CpsA_psr"/>
</dbReference>
<protein>
    <recommendedName>
        <fullName evidence="3">Cell envelope-related transcriptional attenuator domain-containing protein</fullName>
    </recommendedName>
</protein>
<gene>
    <name evidence="4" type="ORF">BHF68_14500</name>
</gene>
<accession>A0A1E5G3L8</accession>
<reference evidence="4 5" key="1">
    <citation type="submission" date="2016-09" db="EMBL/GenBank/DDBJ databases">
        <title>Draft genome sequence for the type strain of Desulfuribacillus alkaliarsenatis AHT28, an obligately anaerobic, sulfidogenic bacterium isolated from Russian soda lake sediments.</title>
        <authorList>
            <person name="Abin C.A."/>
            <person name="Hollibaugh J.T."/>
        </authorList>
    </citation>
    <scope>NUCLEOTIDE SEQUENCE [LARGE SCALE GENOMIC DNA]</scope>
    <source>
        <strain evidence="4 5">AHT28</strain>
    </source>
</reference>
<name>A0A1E5G3L8_9FIRM</name>
<dbReference type="STRING" id="766136.BHF68_14500"/>
<keyword evidence="5" id="KW-1185">Reference proteome</keyword>
<feature type="compositionally biased region" description="Polar residues" evidence="2">
    <location>
        <begin position="326"/>
        <end position="341"/>
    </location>
</feature>
<dbReference type="Proteomes" id="UP000094296">
    <property type="component" value="Unassembled WGS sequence"/>
</dbReference>
<evidence type="ECO:0000256" key="1">
    <source>
        <dbReference type="ARBA" id="ARBA00006068"/>
    </source>
</evidence>
<evidence type="ECO:0000256" key="2">
    <source>
        <dbReference type="SAM" id="MobiDB-lite"/>
    </source>
</evidence>
<evidence type="ECO:0000313" key="4">
    <source>
        <dbReference type="EMBL" id="OEF97653.1"/>
    </source>
</evidence>
<dbReference type="EMBL" id="MIJE01000007">
    <property type="protein sequence ID" value="OEF97653.1"/>
    <property type="molecule type" value="Genomic_DNA"/>
</dbReference>